<dbReference type="EMBL" id="LT629688">
    <property type="protein sequence ID" value="SDE64440.1"/>
    <property type="molecule type" value="Genomic_DNA"/>
</dbReference>
<evidence type="ECO:0000256" key="5">
    <source>
        <dbReference type="ARBA" id="ARBA00023002"/>
    </source>
</evidence>
<reference evidence="8 9" key="1">
    <citation type="submission" date="2016-10" db="EMBL/GenBank/DDBJ databases">
        <authorList>
            <person name="de Groot N.N."/>
        </authorList>
    </citation>
    <scope>NUCLEOTIDE SEQUENCE [LARGE SCALE GENOMIC DNA]</scope>
    <source>
        <strain evidence="8 9">MON 2.2</strain>
    </source>
</reference>
<dbReference type="Gene3D" id="3.40.462.20">
    <property type="match status" value="1"/>
</dbReference>
<dbReference type="InterPro" id="IPR016166">
    <property type="entry name" value="FAD-bd_PCMH"/>
</dbReference>
<gene>
    <name evidence="8" type="ORF">SAMN04489747_3982</name>
</gene>
<comment type="similarity">
    <text evidence="2">Belongs to the oxygen-dependent FAD-linked oxidoreductase family.</text>
</comment>
<dbReference type="InterPro" id="IPR036318">
    <property type="entry name" value="FAD-bd_PCMH-like_sf"/>
</dbReference>
<feature type="domain" description="FAD-binding PCMH-type" evidence="7">
    <location>
        <begin position="51"/>
        <end position="223"/>
    </location>
</feature>
<dbReference type="PANTHER" id="PTHR42973">
    <property type="entry name" value="BINDING OXIDOREDUCTASE, PUTATIVE (AFU_ORTHOLOGUE AFUA_1G17690)-RELATED"/>
    <property type="match status" value="1"/>
</dbReference>
<protein>
    <submittedName>
        <fullName evidence="8">FAD/FMN-containing dehydrogenase</fullName>
    </submittedName>
</protein>
<dbReference type="Pfam" id="PF01565">
    <property type="entry name" value="FAD_binding_4"/>
    <property type="match status" value="1"/>
</dbReference>
<sequence length="460" mass="48728">MPPEPTSPRPDRVRARRRPGIDYDGVPTSLAATAVEPGDPGYRDARSTYLRGGHPGLVLRPQTTGEVVDALAFARRHRHLPLGVRSGGHGISGRSTNDGGLVIDVGALDRIEVLDPTRRLVRIGPGARWRDVAAALQPHGWVLGSGDHGGVGVGGLATAGGIGYLGRLHGLTIDHLRAVEVVLADGSLVRADETEHPELFWAVRGAGANFGVVTAFEFVVDELTDVGWAQLAFRVDDPARFLVDFGRVVEAAPRQTTPNLILNGSGVAQVLAVVASDDPEVVLSQLQPLASIAPLIQQQVVITPYAELMTMFPAAPHRGLGEPVSRSGLVTRLTPEVADAGARLLADGGVHFFMLRSMGGAIADVDPGATAFAHRDAAFSISAMGRSAAEVDRSWDVLRPHLTGSYLSFDSSTDPDRVHQAFPPATLARLRALKAELDPTNLFRDNVNVVPAPEPARSPA</sequence>
<keyword evidence="3" id="KW-0285">Flavoprotein</keyword>
<dbReference type="Proteomes" id="UP000198546">
    <property type="component" value="Chromosome i"/>
</dbReference>
<comment type="cofactor">
    <cofactor evidence="1">
        <name>FAD</name>
        <dbReference type="ChEBI" id="CHEBI:57692"/>
    </cofactor>
</comment>
<dbReference type="AlphaFoldDB" id="A0A1G7EL66"/>
<name>A0A1G7EL66_9ACTN</name>
<dbReference type="InterPro" id="IPR006094">
    <property type="entry name" value="Oxid_FAD_bind_N"/>
</dbReference>
<evidence type="ECO:0000256" key="2">
    <source>
        <dbReference type="ARBA" id="ARBA00005466"/>
    </source>
</evidence>
<dbReference type="RefSeq" id="WP_090595902.1">
    <property type="nucleotide sequence ID" value="NZ_LT629688.1"/>
</dbReference>
<dbReference type="Pfam" id="PF08031">
    <property type="entry name" value="BBE"/>
    <property type="match status" value="1"/>
</dbReference>
<evidence type="ECO:0000256" key="1">
    <source>
        <dbReference type="ARBA" id="ARBA00001974"/>
    </source>
</evidence>
<dbReference type="Gene3D" id="3.30.43.10">
    <property type="entry name" value="Uridine Diphospho-n-acetylenolpyruvylglucosamine Reductase, domain 2"/>
    <property type="match status" value="1"/>
</dbReference>
<evidence type="ECO:0000259" key="7">
    <source>
        <dbReference type="PROSITE" id="PS51387"/>
    </source>
</evidence>
<proteinExistence type="inferred from homology"/>
<evidence type="ECO:0000313" key="8">
    <source>
        <dbReference type="EMBL" id="SDE64440.1"/>
    </source>
</evidence>
<evidence type="ECO:0000256" key="6">
    <source>
        <dbReference type="SAM" id="MobiDB-lite"/>
    </source>
</evidence>
<dbReference type="PROSITE" id="PS51387">
    <property type="entry name" value="FAD_PCMH"/>
    <property type="match status" value="1"/>
</dbReference>
<dbReference type="SUPFAM" id="SSF56176">
    <property type="entry name" value="FAD-binding/transporter-associated domain-like"/>
    <property type="match status" value="1"/>
</dbReference>
<dbReference type="InterPro" id="IPR016167">
    <property type="entry name" value="FAD-bd_PCMH_sub1"/>
</dbReference>
<evidence type="ECO:0000256" key="4">
    <source>
        <dbReference type="ARBA" id="ARBA00022827"/>
    </source>
</evidence>
<evidence type="ECO:0000256" key="3">
    <source>
        <dbReference type="ARBA" id="ARBA00022630"/>
    </source>
</evidence>
<keyword evidence="9" id="KW-1185">Reference proteome</keyword>
<dbReference type="PROSITE" id="PS00862">
    <property type="entry name" value="OX2_COVAL_FAD"/>
    <property type="match status" value="1"/>
</dbReference>
<organism evidence="8 9">
    <name type="scientific">Auraticoccus monumenti</name>
    <dbReference type="NCBI Taxonomy" id="675864"/>
    <lineage>
        <taxon>Bacteria</taxon>
        <taxon>Bacillati</taxon>
        <taxon>Actinomycetota</taxon>
        <taxon>Actinomycetes</taxon>
        <taxon>Propionibacteriales</taxon>
        <taxon>Propionibacteriaceae</taxon>
        <taxon>Auraticoccus</taxon>
    </lineage>
</organism>
<dbReference type="STRING" id="675864.SAMN04489747_3982"/>
<dbReference type="InterPro" id="IPR006093">
    <property type="entry name" value="Oxy_OxRdtase_FAD_BS"/>
</dbReference>
<dbReference type="InterPro" id="IPR016169">
    <property type="entry name" value="FAD-bd_PCMH_sub2"/>
</dbReference>
<dbReference type="GO" id="GO:0071949">
    <property type="term" value="F:FAD binding"/>
    <property type="evidence" value="ECO:0007669"/>
    <property type="project" value="InterPro"/>
</dbReference>
<dbReference type="Gene3D" id="3.30.465.10">
    <property type="match status" value="1"/>
</dbReference>
<keyword evidence="5" id="KW-0560">Oxidoreductase</keyword>
<dbReference type="InterPro" id="IPR012951">
    <property type="entry name" value="BBE"/>
</dbReference>
<accession>A0A1G7EL66</accession>
<feature type="region of interest" description="Disordered" evidence="6">
    <location>
        <begin position="1"/>
        <end position="25"/>
    </location>
</feature>
<dbReference type="GO" id="GO:0016491">
    <property type="term" value="F:oxidoreductase activity"/>
    <property type="evidence" value="ECO:0007669"/>
    <property type="project" value="UniProtKB-KW"/>
</dbReference>
<dbReference type="OrthoDB" id="5169292at2"/>
<evidence type="ECO:0000313" key="9">
    <source>
        <dbReference type="Proteomes" id="UP000198546"/>
    </source>
</evidence>
<dbReference type="PANTHER" id="PTHR42973:SF39">
    <property type="entry name" value="FAD-BINDING PCMH-TYPE DOMAIN-CONTAINING PROTEIN"/>
    <property type="match status" value="1"/>
</dbReference>
<dbReference type="InterPro" id="IPR050416">
    <property type="entry name" value="FAD-linked_Oxidoreductase"/>
</dbReference>
<keyword evidence="4" id="KW-0274">FAD</keyword>